<gene>
    <name evidence="8" type="ORF">PLXY2_LOCUS4171</name>
</gene>
<dbReference type="SMART" id="SM00404">
    <property type="entry name" value="PTPc_motif"/>
    <property type="match status" value="2"/>
</dbReference>
<dbReference type="EMBL" id="CAJHNJ030000011">
    <property type="protein sequence ID" value="CAG9109369.1"/>
    <property type="molecule type" value="Genomic_DNA"/>
</dbReference>
<evidence type="ECO:0000313" key="9">
    <source>
        <dbReference type="Proteomes" id="UP000653454"/>
    </source>
</evidence>
<evidence type="ECO:0000256" key="2">
    <source>
        <dbReference type="ARBA" id="ARBA00013064"/>
    </source>
</evidence>
<comment type="similarity">
    <text evidence="1">Belongs to the protein-tyrosine phosphatase family.</text>
</comment>
<keyword evidence="9" id="KW-1185">Reference proteome</keyword>
<dbReference type="SUPFAM" id="SSF52799">
    <property type="entry name" value="(Phosphotyrosine protein) phosphatases II"/>
    <property type="match status" value="3"/>
</dbReference>
<organism evidence="8 9">
    <name type="scientific">Plutella xylostella</name>
    <name type="common">Diamondback moth</name>
    <name type="synonym">Plutella maculipennis</name>
    <dbReference type="NCBI Taxonomy" id="51655"/>
    <lineage>
        <taxon>Eukaryota</taxon>
        <taxon>Metazoa</taxon>
        <taxon>Ecdysozoa</taxon>
        <taxon>Arthropoda</taxon>
        <taxon>Hexapoda</taxon>
        <taxon>Insecta</taxon>
        <taxon>Pterygota</taxon>
        <taxon>Neoptera</taxon>
        <taxon>Endopterygota</taxon>
        <taxon>Lepidoptera</taxon>
        <taxon>Glossata</taxon>
        <taxon>Ditrysia</taxon>
        <taxon>Yponomeutoidea</taxon>
        <taxon>Plutellidae</taxon>
        <taxon>Plutella</taxon>
    </lineage>
</organism>
<dbReference type="InterPro" id="IPR000387">
    <property type="entry name" value="Tyr_Pase_dom"/>
</dbReference>
<dbReference type="FunFam" id="3.90.190.10:FF:000102">
    <property type="entry name" value="Receptor-type tyrosine-protein phosphatase"/>
    <property type="match status" value="1"/>
</dbReference>
<feature type="domain" description="Tyrosine specific protein phosphatases" evidence="7">
    <location>
        <begin position="90"/>
        <end position="148"/>
    </location>
</feature>
<dbReference type="PRINTS" id="PR00700">
    <property type="entry name" value="PRTYPHPHTASE"/>
</dbReference>
<dbReference type="GO" id="GO:0009653">
    <property type="term" value="P:anatomical structure morphogenesis"/>
    <property type="evidence" value="ECO:0007669"/>
    <property type="project" value="UniProtKB-ARBA"/>
</dbReference>
<dbReference type="EC" id="3.1.3.48" evidence="2"/>
<dbReference type="PANTHER" id="PTHR19134:SF562">
    <property type="entry name" value="PROTEIN-TYROSINE-PHOSPHATASE"/>
    <property type="match status" value="1"/>
</dbReference>
<dbReference type="SMART" id="SM00194">
    <property type="entry name" value="PTPc"/>
    <property type="match status" value="1"/>
</dbReference>
<sequence>MTCNARVALPRYPPATRCRLGYLVPSASFTPQGGSPSNLPIYRIIFGFATHPRCTNIGLERCNNSPSACWFMSKRQEREERMNEAAAALSGRPIVVHCSAGVGRTGTLVALDCLLQQLRAEDQVSVFNTVAELRRQRNFAVQSLLRAEDQVSVFNTVAELRRQRNFAVQSLKQYVFVYLALVEYAHFGDTEIPAARLKAAVDRLRNTPEGQDKCLMEHEFERHKVHIATSHTEIPAARLKAAVDRLRNTPEGQDKCLMEHEFEKMLSSPIAEPLKSCAAGMGEELRAKNRSQEFLPYDRNRVILTPLPGQDFSTYINASFIEAYDNSEGFIITQDPLPNTITDFWRMVSEHSVSTIVMLSEIGEGDRKCPRYWDDNTATYDHISVQYEDTESLPYYTRRQFRVTNNKTGDVTLVKQLQYHGWPTAPGHVPEVTRGLAELADAAAPRPHTPLCVHCTYGTERSSMFVALCILISQLRAERRVDVNCVARKVRSQRAGTIDTVLQYEFLHRAILNYAELHNLMEDS</sequence>
<dbReference type="InterPro" id="IPR000242">
    <property type="entry name" value="PTP_cat"/>
</dbReference>
<comment type="caution">
    <text evidence="8">The sequence shown here is derived from an EMBL/GenBank/DDBJ whole genome shotgun (WGS) entry which is preliminary data.</text>
</comment>
<keyword evidence="3" id="KW-0378">Hydrolase</keyword>
<dbReference type="InterPro" id="IPR050348">
    <property type="entry name" value="Protein-Tyr_Phosphatase"/>
</dbReference>
<evidence type="ECO:0000256" key="3">
    <source>
        <dbReference type="ARBA" id="ARBA00022801"/>
    </source>
</evidence>
<evidence type="ECO:0000256" key="1">
    <source>
        <dbReference type="ARBA" id="ARBA00009580"/>
    </source>
</evidence>
<dbReference type="GO" id="GO:0004725">
    <property type="term" value="F:protein tyrosine phosphatase activity"/>
    <property type="evidence" value="ECO:0007669"/>
    <property type="project" value="UniProtKB-EC"/>
</dbReference>
<feature type="domain" description="Tyrosine specific protein phosphatases" evidence="7">
    <location>
        <begin position="430"/>
        <end position="505"/>
    </location>
</feature>
<dbReference type="PANTHER" id="PTHR19134">
    <property type="entry name" value="RECEPTOR-TYPE TYROSINE-PROTEIN PHOSPHATASE"/>
    <property type="match status" value="1"/>
</dbReference>
<dbReference type="PROSITE" id="PS50055">
    <property type="entry name" value="TYR_PHOSPHATASE_PTP"/>
    <property type="match status" value="2"/>
</dbReference>
<name>A0A8S4E3V0_PLUXY</name>
<feature type="domain" description="Tyrosine-protein phosphatase" evidence="6">
    <location>
        <begin position="66"/>
        <end position="184"/>
    </location>
</feature>
<dbReference type="CDD" id="cd00047">
    <property type="entry name" value="PTPc"/>
    <property type="match status" value="1"/>
</dbReference>
<dbReference type="InterPro" id="IPR029021">
    <property type="entry name" value="Prot-tyrosine_phosphatase-like"/>
</dbReference>
<dbReference type="InterPro" id="IPR003595">
    <property type="entry name" value="Tyr_Pase_cat"/>
</dbReference>
<dbReference type="GO" id="GO:0048666">
    <property type="term" value="P:neuron development"/>
    <property type="evidence" value="ECO:0007669"/>
    <property type="project" value="UniProtKB-ARBA"/>
</dbReference>
<proteinExistence type="inferred from homology"/>
<evidence type="ECO:0000259" key="7">
    <source>
        <dbReference type="PROSITE" id="PS50056"/>
    </source>
</evidence>
<evidence type="ECO:0000256" key="5">
    <source>
        <dbReference type="ARBA" id="ARBA00051722"/>
    </source>
</evidence>
<dbReference type="Gene3D" id="3.90.190.10">
    <property type="entry name" value="Protein tyrosine phosphatase superfamily"/>
    <property type="match status" value="3"/>
</dbReference>
<dbReference type="Pfam" id="PF00102">
    <property type="entry name" value="Y_phosphatase"/>
    <property type="match status" value="3"/>
</dbReference>
<dbReference type="AlphaFoldDB" id="A0A8S4E3V0"/>
<evidence type="ECO:0000259" key="6">
    <source>
        <dbReference type="PROSITE" id="PS50055"/>
    </source>
</evidence>
<dbReference type="PROSITE" id="PS00383">
    <property type="entry name" value="TYR_PHOSPHATASE_1"/>
    <property type="match status" value="2"/>
</dbReference>
<accession>A0A8S4E3V0</accession>
<evidence type="ECO:0000256" key="4">
    <source>
        <dbReference type="ARBA" id="ARBA00022912"/>
    </source>
</evidence>
<evidence type="ECO:0000313" key="8">
    <source>
        <dbReference type="EMBL" id="CAG9109369.1"/>
    </source>
</evidence>
<feature type="domain" description="Tyrosine-protein phosphatase" evidence="6">
    <location>
        <begin position="258"/>
        <end position="514"/>
    </location>
</feature>
<dbReference type="Proteomes" id="UP000653454">
    <property type="component" value="Unassembled WGS sequence"/>
</dbReference>
<keyword evidence="4" id="KW-0904">Protein phosphatase</keyword>
<reference evidence="8" key="1">
    <citation type="submission" date="2020-11" db="EMBL/GenBank/DDBJ databases">
        <authorList>
            <person name="Whiteford S."/>
        </authorList>
    </citation>
    <scope>NUCLEOTIDE SEQUENCE</scope>
</reference>
<protein>
    <recommendedName>
        <fullName evidence="2">protein-tyrosine-phosphatase</fullName>
        <ecNumber evidence="2">3.1.3.48</ecNumber>
    </recommendedName>
</protein>
<comment type="catalytic activity">
    <reaction evidence="5">
        <text>O-phospho-L-tyrosyl-[protein] + H2O = L-tyrosyl-[protein] + phosphate</text>
        <dbReference type="Rhea" id="RHEA:10684"/>
        <dbReference type="Rhea" id="RHEA-COMP:10136"/>
        <dbReference type="Rhea" id="RHEA-COMP:20101"/>
        <dbReference type="ChEBI" id="CHEBI:15377"/>
        <dbReference type="ChEBI" id="CHEBI:43474"/>
        <dbReference type="ChEBI" id="CHEBI:46858"/>
        <dbReference type="ChEBI" id="CHEBI:61978"/>
        <dbReference type="EC" id="3.1.3.48"/>
    </reaction>
</comment>
<dbReference type="PROSITE" id="PS50056">
    <property type="entry name" value="TYR_PHOSPHATASE_2"/>
    <property type="match status" value="2"/>
</dbReference>
<dbReference type="InterPro" id="IPR016130">
    <property type="entry name" value="Tyr_Pase_AS"/>
</dbReference>